<dbReference type="AlphaFoldDB" id="A0A6C7E8B5"/>
<evidence type="ECO:0008006" key="4">
    <source>
        <dbReference type="Google" id="ProtNLM"/>
    </source>
</evidence>
<gene>
    <name evidence="2" type="ORF">YM304_22890</name>
</gene>
<protein>
    <recommendedName>
        <fullName evidence="4">Pyridoxamine 5'-phosphate oxidase putative domain-containing protein</fullName>
    </recommendedName>
</protein>
<evidence type="ECO:0000313" key="2">
    <source>
        <dbReference type="EMBL" id="BAN02603.1"/>
    </source>
</evidence>
<sequence>MGDVETPSKPPGRPDRTPPPTELSESECLELLGGVDVGRLAVELVGGGVDIFPVNFVVHDGTVLLRTGTGTKLTSIEHAPSVAFEADSFDWYERTAWSVVVKGEASLTIDQSEQFESLGIELESWQPGRKPFFVRITPSSTTGRRFTVRRSVVP</sequence>
<dbReference type="Proteomes" id="UP000011863">
    <property type="component" value="Chromosome"/>
</dbReference>
<reference evidence="2 3" key="1">
    <citation type="journal article" date="2013" name="Int. J. Syst. Evol. Microbiol.">
        <title>Ilumatobacter nonamiense sp. nov. and Ilumatobacter coccineum sp. nov., isolated from seashore sand.</title>
        <authorList>
            <person name="Matsumoto A."/>
            <person name="Kasai H."/>
            <person name="Matsuo Y."/>
            <person name="Shizuri Y."/>
            <person name="Ichikawa N."/>
            <person name="Fujita N."/>
            <person name="Omura S."/>
            <person name="Takahashi Y."/>
        </authorList>
    </citation>
    <scope>NUCLEOTIDE SEQUENCE [LARGE SCALE GENOMIC DNA]</scope>
    <source>
        <strain evidence="3">NBRC 103263 / KCTC 29153 / YM16-304</strain>
    </source>
</reference>
<dbReference type="InterPro" id="IPR024747">
    <property type="entry name" value="Pyridox_Oxase-rel"/>
</dbReference>
<feature type="region of interest" description="Disordered" evidence="1">
    <location>
        <begin position="1"/>
        <end position="23"/>
    </location>
</feature>
<dbReference type="Pfam" id="PF12900">
    <property type="entry name" value="Pyridox_ox_2"/>
    <property type="match status" value="1"/>
</dbReference>
<dbReference type="KEGG" id="aym:YM304_22890"/>
<keyword evidence="3" id="KW-1185">Reference proteome</keyword>
<name>A0A6C7E8B5_ILUCY</name>
<dbReference type="InterPro" id="IPR012349">
    <property type="entry name" value="Split_barrel_FMN-bd"/>
</dbReference>
<dbReference type="Gene3D" id="2.30.110.10">
    <property type="entry name" value="Electron Transport, Fmn-binding Protein, Chain A"/>
    <property type="match status" value="1"/>
</dbReference>
<evidence type="ECO:0000256" key="1">
    <source>
        <dbReference type="SAM" id="MobiDB-lite"/>
    </source>
</evidence>
<accession>A0A6C7E8B5</accession>
<proteinExistence type="predicted"/>
<dbReference type="EMBL" id="AP012057">
    <property type="protein sequence ID" value="BAN02603.1"/>
    <property type="molecule type" value="Genomic_DNA"/>
</dbReference>
<organism evidence="2 3">
    <name type="scientific">Ilumatobacter coccineus (strain NBRC 103263 / KCTC 29153 / YM16-304)</name>
    <dbReference type="NCBI Taxonomy" id="1313172"/>
    <lineage>
        <taxon>Bacteria</taxon>
        <taxon>Bacillati</taxon>
        <taxon>Actinomycetota</taxon>
        <taxon>Acidimicrobiia</taxon>
        <taxon>Acidimicrobiales</taxon>
        <taxon>Ilumatobacteraceae</taxon>
        <taxon>Ilumatobacter</taxon>
    </lineage>
</organism>
<dbReference type="OrthoDB" id="7062584at2"/>
<evidence type="ECO:0000313" key="3">
    <source>
        <dbReference type="Proteomes" id="UP000011863"/>
    </source>
</evidence>
<dbReference type="SUPFAM" id="SSF50475">
    <property type="entry name" value="FMN-binding split barrel"/>
    <property type="match status" value="1"/>
</dbReference>